<dbReference type="InterPro" id="IPR036390">
    <property type="entry name" value="WH_DNA-bd_sf"/>
</dbReference>
<organism evidence="7 8">
    <name type="scientific">Lutibaculum baratangense AMV1</name>
    <dbReference type="NCBI Taxonomy" id="631454"/>
    <lineage>
        <taxon>Bacteria</taxon>
        <taxon>Pseudomonadati</taxon>
        <taxon>Pseudomonadota</taxon>
        <taxon>Alphaproteobacteria</taxon>
        <taxon>Hyphomicrobiales</taxon>
        <taxon>Tepidamorphaceae</taxon>
        <taxon>Lutibaculum</taxon>
    </lineage>
</organism>
<dbReference type="GO" id="GO:0005829">
    <property type="term" value="C:cytosol"/>
    <property type="evidence" value="ECO:0007669"/>
    <property type="project" value="TreeGrafter"/>
</dbReference>
<evidence type="ECO:0000259" key="6">
    <source>
        <dbReference type="PROSITE" id="PS51063"/>
    </source>
</evidence>
<dbReference type="Proteomes" id="UP000017819">
    <property type="component" value="Unassembled WGS sequence"/>
</dbReference>
<dbReference type="InterPro" id="IPR014710">
    <property type="entry name" value="RmlC-like_jellyroll"/>
</dbReference>
<keyword evidence="3" id="KW-0804">Transcription</keyword>
<name>V4RJD0_9HYPH</name>
<keyword evidence="2" id="KW-0238">DNA-binding</keyword>
<sequence length="250" mass="27165">MTQTGFFSPHAGLAHSTSAQPSRRADGNLLIQSLPEDIRAALRPTLRTRSFQPGQILREAERPLASVLFVESGLIALLGTDGHEAQVEVATVGNEGLIGVSNVLGRPSAEHAAQALSSCTVRAIDAPVFGTLLNENPRFRLAMMAYAHQRMEQLIRLSVCNARHRLEQRLARWILAAAARLGPEKIVITHRDLARLLGVRRASVTEAMHLLEGHGAIRSHRGFLTLRDEEKLASLSCGCHVVAAGSRHPL</sequence>
<evidence type="ECO:0008006" key="9">
    <source>
        <dbReference type="Google" id="ProtNLM"/>
    </source>
</evidence>
<keyword evidence="1" id="KW-0805">Transcription regulation</keyword>
<dbReference type="Gene3D" id="2.60.120.10">
    <property type="entry name" value="Jelly Rolls"/>
    <property type="match status" value="1"/>
</dbReference>
<proteinExistence type="predicted"/>
<dbReference type="InterPro" id="IPR000595">
    <property type="entry name" value="cNMP-bd_dom"/>
</dbReference>
<evidence type="ECO:0000259" key="5">
    <source>
        <dbReference type="PROSITE" id="PS50042"/>
    </source>
</evidence>
<dbReference type="Gene3D" id="1.10.10.10">
    <property type="entry name" value="Winged helix-like DNA-binding domain superfamily/Winged helix DNA-binding domain"/>
    <property type="match status" value="1"/>
</dbReference>
<dbReference type="InterPro" id="IPR012318">
    <property type="entry name" value="HTH_CRP"/>
</dbReference>
<evidence type="ECO:0000313" key="8">
    <source>
        <dbReference type="Proteomes" id="UP000017819"/>
    </source>
</evidence>
<keyword evidence="8" id="KW-1185">Reference proteome</keyword>
<protein>
    <recommendedName>
        <fullName evidence="9">cAMP-binding protein</fullName>
    </recommendedName>
</protein>
<dbReference type="PANTHER" id="PTHR24567:SF74">
    <property type="entry name" value="HTH-TYPE TRANSCRIPTIONAL REGULATOR ARCR"/>
    <property type="match status" value="1"/>
</dbReference>
<feature type="region of interest" description="Disordered" evidence="4">
    <location>
        <begin position="1"/>
        <end position="24"/>
    </location>
</feature>
<evidence type="ECO:0000256" key="2">
    <source>
        <dbReference type="ARBA" id="ARBA00023125"/>
    </source>
</evidence>
<evidence type="ECO:0000313" key="7">
    <source>
        <dbReference type="EMBL" id="ESR26206.1"/>
    </source>
</evidence>
<dbReference type="InterPro" id="IPR036388">
    <property type="entry name" value="WH-like_DNA-bd_sf"/>
</dbReference>
<dbReference type="InterPro" id="IPR018490">
    <property type="entry name" value="cNMP-bd_dom_sf"/>
</dbReference>
<dbReference type="PROSITE" id="PS51063">
    <property type="entry name" value="HTH_CRP_2"/>
    <property type="match status" value="1"/>
</dbReference>
<dbReference type="AlphaFoldDB" id="V4RJD0"/>
<dbReference type="SUPFAM" id="SSF51206">
    <property type="entry name" value="cAMP-binding domain-like"/>
    <property type="match status" value="1"/>
</dbReference>
<evidence type="ECO:0000256" key="3">
    <source>
        <dbReference type="ARBA" id="ARBA00023163"/>
    </source>
</evidence>
<dbReference type="SMART" id="SM00419">
    <property type="entry name" value="HTH_CRP"/>
    <property type="match status" value="1"/>
</dbReference>
<accession>V4RJD0</accession>
<dbReference type="PROSITE" id="PS50042">
    <property type="entry name" value="CNMP_BINDING_3"/>
    <property type="match status" value="1"/>
</dbReference>
<dbReference type="eggNOG" id="COG0664">
    <property type="taxonomic scope" value="Bacteria"/>
</dbReference>
<dbReference type="Pfam" id="PF00027">
    <property type="entry name" value="cNMP_binding"/>
    <property type="match status" value="1"/>
</dbReference>
<evidence type="ECO:0000256" key="1">
    <source>
        <dbReference type="ARBA" id="ARBA00023015"/>
    </source>
</evidence>
<dbReference type="STRING" id="631454.N177_1065"/>
<dbReference type="GO" id="GO:0003700">
    <property type="term" value="F:DNA-binding transcription factor activity"/>
    <property type="evidence" value="ECO:0007669"/>
    <property type="project" value="TreeGrafter"/>
</dbReference>
<dbReference type="SMART" id="SM00100">
    <property type="entry name" value="cNMP"/>
    <property type="match status" value="1"/>
</dbReference>
<dbReference type="Pfam" id="PF13545">
    <property type="entry name" value="HTH_Crp_2"/>
    <property type="match status" value="1"/>
</dbReference>
<dbReference type="InterPro" id="IPR050397">
    <property type="entry name" value="Env_Response_Regulators"/>
</dbReference>
<reference evidence="7 8" key="1">
    <citation type="journal article" date="2014" name="Genome Announc.">
        <title>Draft Genome Sequence of Lutibaculum baratangense Strain AMV1T, Isolated from a Mud Volcano in Andamans, India.</title>
        <authorList>
            <person name="Singh A."/>
            <person name="Sreenivas A."/>
            <person name="Sathyanarayana Reddy G."/>
            <person name="Pinnaka A.K."/>
            <person name="Shivaji S."/>
        </authorList>
    </citation>
    <scope>NUCLEOTIDE SEQUENCE [LARGE SCALE GENOMIC DNA]</scope>
    <source>
        <strain evidence="7 8">AMV1</strain>
    </source>
</reference>
<dbReference type="PANTHER" id="PTHR24567">
    <property type="entry name" value="CRP FAMILY TRANSCRIPTIONAL REGULATORY PROTEIN"/>
    <property type="match status" value="1"/>
</dbReference>
<feature type="domain" description="Cyclic nucleotide-binding" evidence="5">
    <location>
        <begin position="30"/>
        <end position="150"/>
    </location>
</feature>
<dbReference type="SUPFAM" id="SSF46785">
    <property type="entry name" value="Winged helix' DNA-binding domain"/>
    <property type="match status" value="1"/>
</dbReference>
<feature type="domain" description="HTH crp-type" evidence="6">
    <location>
        <begin position="164"/>
        <end position="230"/>
    </location>
</feature>
<comment type="caution">
    <text evidence="7">The sequence shown here is derived from an EMBL/GenBank/DDBJ whole genome shotgun (WGS) entry which is preliminary data.</text>
</comment>
<dbReference type="EMBL" id="AWXZ01000016">
    <property type="protein sequence ID" value="ESR26206.1"/>
    <property type="molecule type" value="Genomic_DNA"/>
</dbReference>
<dbReference type="GO" id="GO:0003677">
    <property type="term" value="F:DNA binding"/>
    <property type="evidence" value="ECO:0007669"/>
    <property type="project" value="UniProtKB-KW"/>
</dbReference>
<gene>
    <name evidence="7" type="ORF">N177_1065</name>
</gene>
<dbReference type="CDD" id="cd00038">
    <property type="entry name" value="CAP_ED"/>
    <property type="match status" value="1"/>
</dbReference>
<evidence type="ECO:0000256" key="4">
    <source>
        <dbReference type="SAM" id="MobiDB-lite"/>
    </source>
</evidence>